<keyword evidence="2" id="KW-0813">Transport</keyword>
<proteinExistence type="predicted"/>
<comment type="subcellular location">
    <subcellularLocation>
        <location evidence="1">Cell membrane</location>
        <topology evidence="1">Multi-pass membrane protein</topology>
    </subcellularLocation>
</comment>
<evidence type="ECO:0000256" key="4">
    <source>
        <dbReference type="ARBA" id="ARBA00022519"/>
    </source>
</evidence>
<reference evidence="9 10" key="1">
    <citation type="submission" date="2019-03" db="EMBL/GenBank/DDBJ databases">
        <title>Genomic Encyclopedia of Type Strains, Phase IV (KMG-IV): sequencing the most valuable type-strain genomes for metagenomic binning, comparative biology and taxonomic classification.</title>
        <authorList>
            <person name="Goeker M."/>
        </authorList>
    </citation>
    <scope>NUCLEOTIDE SEQUENCE [LARGE SCALE GENOMIC DNA]</scope>
    <source>
        <strain evidence="9 10">LX-B</strain>
    </source>
</reference>
<dbReference type="RefSeq" id="WP_132016601.1">
    <property type="nucleotide sequence ID" value="NZ_SLUN01000039.1"/>
</dbReference>
<dbReference type="AlphaFoldDB" id="A0A4R1R1N9"/>
<keyword evidence="3" id="KW-1003">Cell membrane</keyword>
<feature type="transmembrane region" description="Helical" evidence="8">
    <location>
        <begin position="139"/>
        <end position="158"/>
    </location>
</feature>
<evidence type="ECO:0000256" key="7">
    <source>
        <dbReference type="ARBA" id="ARBA00023136"/>
    </source>
</evidence>
<gene>
    <name evidence="9" type="ORF">EDC14_103928</name>
</gene>
<feature type="transmembrane region" description="Helical" evidence="8">
    <location>
        <begin position="310"/>
        <end position="329"/>
    </location>
</feature>
<keyword evidence="6 8" id="KW-1133">Transmembrane helix</keyword>
<feature type="transmembrane region" description="Helical" evidence="8">
    <location>
        <begin position="178"/>
        <end position="200"/>
    </location>
</feature>
<dbReference type="Proteomes" id="UP000295008">
    <property type="component" value="Unassembled WGS sequence"/>
</dbReference>
<feature type="transmembrane region" description="Helical" evidence="8">
    <location>
        <begin position="59"/>
        <end position="78"/>
    </location>
</feature>
<dbReference type="CDD" id="cd06579">
    <property type="entry name" value="TM_PBP1_transp_AraH_like"/>
    <property type="match status" value="1"/>
</dbReference>
<keyword evidence="5 8" id="KW-0812">Transmembrane</keyword>
<keyword evidence="10" id="KW-1185">Reference proteome</keyword>
<evidence type="ECO:0000256" key="8">
    <source>
        <dbReference type="SAM" id="Phobius"/>
    </source>
</evidence>
<keyword evidence="4" id="KW-0997">Cell inner membrane</keyword>
<organism evidence="9 10">
    <name type="scientific">Hydrogenispora ethanolica</name>
    <dbReference type="NCBI Taxonomy" id="1082276"/>
    <lineage>
        <taxon>Bacteria</taxon>
        <taxon>Bacillati</taxon>
        <taxon>Bacillota</taxon>
        <taxon>Hydrogenispora</taxon>
    </lineage>
</organism>
<evidence type="ECO:0000313" key="10">
    <source>
        <dbReference type="Proteomes" id="UP000295008"/>
    </source>
</evidence>
<feature type="transmembrane region" description="Helical" evidence="8">
    <location>
        <begin position="112"/>
        <end position="132"/>
    </location>
</feature>
<evidence type="ECO:0000256" key="3">
    <source>
        <dbReference type="ARBA" id="ARBA00022475"/>
    </source>
</evidence>
<dbReference type="EMBL" id="SLUN01000039">
    <property type="protein sequence ID" value="TCL59249.1"/>
    <property type="molecule type" value="Genomic_DNA"/>
</dbReference>
<evidence type="ECO:0000313" key="9">
    <source>
        <dbReference type="EMBL" id="TCL59249.1"/>
    </source>
</evidence>
<dbReference type="GO" id="GO:0005886">
    <property type="term" value="C:plasma membrane"/>
    <property type="evidence" value="ECO:0007669"/>
    <property type="project" value="UniProtKB-SubCell"/>
</dbReference>
<accession>A0A4R1R1N9</accession>
<sequence length="336" mass="35506">MEKQIAAKPMNLALDKERIRYLFANYGIIFVFALLCVVLSFASPYFLKEKNIVNVLRQTSINGLLSIGMTFVILTGGIDLSVGSILAFSAMVAASFSSATFSALGGHVYSPALAYSISLGAGLVLGLINGVFIAKWKVAPFVVTLGMLSMARGLTYIYNDGMPIPNIDPSFLPIGQGMFYAIPVPVLIFAVVFIIAWLILYRTRFGRYVYAVGGNEKSAKLSGVNTRLIFLCVYGICGLLAALGGLILTARTTAGLPQAGVNYELDAIAAVVIGGTSLNGGQGTLTGTLFGALIMGVINNGLDLLGVSSYFQQLIKGAIIVLAVLLDSFQKGGNKD</sequence>
<evidence type="ECO:0000256" key="1">
    <source>
        <dbReference type="ARBA" id="ARBA00004651"/>
    </source>
</evidence>
<keyword evidence="7 8" id="KW-0472">Membrane</keyword>
<comment type="caution">
    <text evidence="9">The sequence shown here is derived from an EMBL/GenBank/DDBJ whole genome shotgun (WGS) entry which is preliminary data.</text>
</comment>
<dbReference type="GO" id="GO:0022857">
    <property type="term" value="F:transmembrane transporter activity"/>
    <property type="evidence" value="ECO:0007669"/>
    <property type="project" value="InterPro"/>
</dbReference>
<dbReference type="PANTHER" id="PTHR32196:SF21">
    <property type="entry name" value="ABC TRANSPORTER PERMEASE PROTEIN YPHD-RELATED"/>
    <property type="match status" value="1"/>
</dbReference>
<feature type="transmembrane region" description="Helical" evidence="8">
    <location>
        <begin position="228"/>
        <end position="248"/>
    </location>
</feature>
<evidence type="ECO:0000256" key="6">
    <source>
        <dbReference type="ARBA" id="ARBA00022989"/>
    </source>
</evidence>
<evidence type="ECO:0000256" key="2">
    <source>
        <dbReference type="ARBA" id="ARBA00022448"/>
    </source>
</evidence>
<protein>
    <submittedName>
        <fullName evidence="9">Monosaccharide ABC transporter membrane protein (CUT2 family)</fullName>
    </submittedName>
</protein>
<evidence type="ECO:0000256" key="5">
    <source>
        <dbReference type="ARBA" id="ARBA00022692"/>
    </source>
</evidence>
<dbReference type="Pfam" id="PF02653">
    <property type="entry name" value="BPD_transp_2"/>
    <property type="match status" value="1"/>
</dbReference>
<feature type="transmembrane region" description="Helical" evidence="8">
    <location>
        <begin position="21"/>
        <end position="47"/>
    </location>
</feature>
<feature type="transmembrane region" description="Helical" evidence="8">
    <location>
        <begin position="85"/>
        <end position="106"/>
    </location>
</feature>
<name>A0A4R1R1N9_HYDET</name>
<dbReference type="InterPro" id="IPR001851">
    <property type="entry name" value="ABC_transp_permease"/>
</dbReference>
<dbReference type="PANTHER" id="PTHR32196">
    <property type="entry name" value="ABC TRANSPORTER PERMEASE PROTEIN YPHD-RELATED-RELATED"/>
    <property type="match status" value="1"/>
</dbReference>
<dbReference type="OrthoDB" id="9813906at2"/>